<proteinExistence type="predicted"/>
<reference evidence="2 3" key="1">
    <citation type="submission" date="2014-06" db="EMBL/GenBank/DDBJ databases">
        <title>Draft genome sequence of iron oxidizing acidophile Leptospirillum ferriphilum DSM14647.</title>
        <authorList>
            <person name="Cardenas J.P."/>
            <person name="Lazcano M."/>
            <person name="Ossandon F.J."/>
            <person name="Corbett M."/>
            <person name="Holmes D.S."/>
            <person name="Watkin E."/>
        </authorList>
    </citation>
    <scope>NUCLEOTIDE SEQUENCE [LARGE SCALE GENOMIC DNA]</scope>
    <source>
        <strain evidence="2 3">DSM 14647</strain>
    </source>
</reference>
<dbReference type="Proteomes" id="UP000029452">
    <property type="component" value="Unassembled WGS sequence"/>
</dbReference>
<keyword evidence="1" id="KW-0812">Transmembrane</keyword>
<keyword evidence="1" id="KW-0472">Membrane</keyword>
<name>A0A094X297_9BACT</name>
<dbReference type="EMBL" id="JPGK01000013">
    <property type="protein sequence ID" value="KGA92684.1"/>
    <property type="molecule type" value="Genomic_DNA"/>
</dbReference>
<comment type="caution">
    <text evidence="2">The sequence shown here is derived from an EMBL/GenBank/DDBJ whole genome shotgun (WGS) entry which is preliminary data.</text>
</comment>
<dbReference type="InterPro" id="IPR021320">
    <property type="entry name" value="DUF2905"/>
</dbReference>
<gene>
    <name evidence="2" type="ORF">LptCag_2725</name>
</gene>
<feature type="transmembrane region" description="Helical" evidence="1">
    <location>
        <begin position="52"/>
        <end position="72"/>
    </location>
</feature>
<organism evidence="2 3">
    <name type="scientific">Leptospirillum ferriphilum</name>
    <dbReference type="NCBI Taxonomy" id="178606"/>
    <lineage>
        <taxon>Bacteria</taxon>
        <taxon>Pseudomonadati</taxon>
        <taxon>Nitrospirota</taxon>
        <taxon>Nitrospiria</taxon>
        <taxon>Nitrospirales</taxon>
        <taxon>Nitrospiraceae</taxon>
        <taxon>Leptospirillum</taxon>
    </lineage>
</organism>
<evidence type="ECO:0000313" key="3">
    <source>
        <dbReference type="Proteomes" id="UP000029452"/>
    </source>
</evidence>
<dbReference type="OrthoDB" id="9811610at2"/>
<dbReference type="AlphaFoldDB" id="A0A094X297"/>
<sequence length="79" mass="8967">MMTRLFFVLGVVFLLLSGLSFFLEKVAGKGIFSVLGHLPGDIYVDRPGFKFYFPLMTSLLVSVFLSLLFYLVSRFFGRS</sequence>
<accession>A0A094X297</accession>
<dbReference type="Pfam" id="PF11146">
    <property type="entry name" value="DUF2905"/>
    <property type="match status" value="1"/>
</dbReference>
<dbReference type="PANTHER" id="PTHR36443">
    <property type="entry name" value="BSR5223 PROTEIN"/>
    <property type="match status" value="1"/>
</dbReference>
<dbReference type="PANTHER" id="PTHR36443:SF1">
    <property type="entry name" value="BSR5223 PROTEIN"/>
    <property type="match status" value="1"/>
</dbReference>
<evidence type="ECO:0000256" key="1">
    <source>
        <dbReference type="SAM" id="Phobius"/>
    </source>
</evidence>
<evidence type="ECO:0008006" key="4">
    <source>
        <dbReference type="Google" id="ProtNLM"/>
    </source>
</evidence>
<protein>
    <recommendedName>
        <fullName evidence="4">DUF2905 domain-containing protein</fullName>
    </recommendedName>
</protein>
<dbReference type="PATRIC" id="fig|178606.4.peg.2588"/>
<evidence type="ECO:0000313" key="2">
    <source>
        <dbReference type="EMBL" id="KGA92684.1"/>
    </source>
</evidence>
<keyword evidence="1" id="KW-1133">Transmembrane helix</keyword>